<keyword evidence="1" id="KW-0812">Transmembrane</keyword>
<feature type="transmembrane region" description="Helical" evidence="1">
    <location>
        <begin position="167"/>
        <end position="188"/>
    </location>
</feature>
<feature type="transmembrane region" description="Helical" evidence="1">
    <location>
        <begin position="511"/>
        <end position="531"/>
    </location>
</feature>
<dbReference type="EMBL" id="JAPQKO010000002">
    <property type="protein sequence ID" value="KAJ5180794.1"/>
    <property type="molecule type" value="Genomic_DNA"/>
</dbReference>
<keyword evidence="1" id="KW-1133">Transmembrane helix</keyword>
<dbReference type="AlphaFoldDB" id="A0A9W9IKP1"/>
<keyword evidence="1" id="KW-0472">Membrane</keyword>
<feature type="transmembrane region" description="Helical" evidence="1">
    <location>
        <begin position="208"/>
        <end position="237"/>
    </location>
</feature>
<reference evidence="2" key="1">
    <citation type="submission" date="2022-11" db="EMBL/GenBank/DDBJ databases">
        <authorList>
            <person name="Petersen C."/>
        </authorList>
    </citation>
    <scope>NUCLEOTIDE SEQUENCE</scope>
    <source>
        <strain evidence="2">IBT 21917</strain>
    </source>
</reference>
<feature type="transmembrane region" description="Helical" evidence="1">
    <location>
        <begin position="99"/>
        <end position="125"/>
    </location>
</feature>
<protein>
    <recommendedName>
        <fullName evidence="4">Transmembrane protein</fullName>
    </recommendedName>
</protein>
<gene>
    <name evidence="2" type="ORF">N7492_004004</name>
</gene>
<keyword evidence="3" id="KW-1185">Reference proteome</keyword>
<dbReference type="PANTHER" id="PTHR37577:SF1">
    <property type="entry name" value="INTEGRAL MEMBRANE PROTEIN"/>
    <property type="match status" value="1"/>
</dbReference>
<evidence type="ECO:0000256" key="1">
    <source>
        <dbReference type="SAM" id="Phobius"/>
    </source>
</evidence>
<dbReference type="InterPro" id="IPR053018">
    <property type="entry name" value="Elsinochrome_Biosynth-Asso"/>
</dbReference>
<reference evidence="2" key="2">
    <citation type="journal article" date="2023" name="IMA Fungus">
        <title>Comparative genomic study of the Penicillium genus elucidates a diverse pangenome and 15 lateral gene transfer events.</title>
        <authorList>
            <person name="Petersen C."/>
            <person name="Sorensen T."/>
            <person name="Nielsen M.R."/>
            <person name="Sondergaard T.E."/>
            <person name="Sorensen J.L."/>
            <person name="Fitzpatrick D.A."/>
            <person name="Frisvad J.C."/>
            <person name="Nielsen K.L."/>
        </authorList>
    </citation>
    <scope>NUCLEOTIDE SEQUENCE</scope>
    <source>
        <strain evidence="2">IBT 21917</strain>
    </source>
</reference>
<dbReference type="Proteomes" id="UP001146351">
    <property type="component" value="Unassembled WGS sequence"/>
</dbReference>
<feature type="transmembrane region" description="Helical" evidence="1">
    <location>
        <begin position="354"/>
        <end position="374"/>
    </location>
</feature>
<dbReference type="PANTHER" id="PTHR37577">
    <property type="entry name" value="INTEGRAL MEMBRANE PROTEIN"/>
    <property type="match status" value="1"/>
</dbReference>
<comment type="caution">
    <text evidence="2">The sequence shown here is derived from an EMBL/GenBank/DDBJ whole genome shotgun (WGS) entry which is preliminary data.</text>
</comment>
<sequence length="560" mass="63070">MSPKCNASAPPPRISPDNDITGVGVLANYIGTAGVAILVILVYFLVVYEPARDPFNKVDAYFHPNPVDDTLLTWVRRFFRGFRDRRIDDRRRHRREQTFIKCLLATSDLQLVTGLSVMISGFVQFRSGISTYHFVMIVYLAYFSTVTHLSCLTALRQYLHDHKIERQWRLLGMTLLAILLIVGLAFTGNYDWAVSLNPGKRPGPGDYAACYIDVTSGALVGVLSTITSIFFVALALISRVIKLHGYLSRNVCGRARTWVSRSVWGPLRAMHSRLEIKKSPLHSLRRTLIYRPVLVLLLMPRVLLDLWCSVSFEVGWLITAFLWGVYRLLSVRPMPEQQGLLTDPDDDDSSDWTYGQVVSVVLLVAPFITMIGYFNDDDAPERKDAIAARASPSNLLLIPLESSSLSTEPIYSNESVYDPDHPERGWMYRKATLVDASVYSMLTLTWNAYFLLFASLHSSTPTPLYAFIIWGPVAVNFLKNFALGLTGLYGVIVFSLMIETTLARWDRVYRIVLHFLIIAYFILSFSSVFFSPAASSFLQPMAGVCYIVSALVYRLVGSSE</sequence>
<evidence type="ECO:0000313" key="2">
    <source>
        <dbReference type="EMBL" id="KAJ5180794.1"/>
    </source>
</evidence>
<evidence type="ECO:0000313" key="3">
    <source>
        <dbReference type="Proteomes" id="UP001146351"/>
    </source>
</evidence>
<feature type="transmembrane region" description="Helical" evidence="1">
    <location>
        <begin position="131"/>
        <end position="155"/>
    </location>
</feature>
<proteinExistence type="predicted"/>
<feature type="transmembrane region" description="Helical" evidence="1">
    <location>
        <begin position="293"/>
        <end position="326"/>
    </location>
</feature>
<organism evidence="2 3">
    <name type="scientific">Penicillium capsulatum</name>
    <dbReference type="NCBI Taxonomy" id="69766"/>
    <lineage>
        <taxon>Eukaryota</taxon>
        <taxon>Fungi</taxon>
        <taxon>Dikarya</taxon>
        <taxon>Ascomycota</taxon>
        <taxon>Pezizomycotina</taxon>
        <taxon>Eurotiomycetes</taxon>
        <taxon>Eurotiomycetidae</taxon>
        <taxon>Eurotiales</taxon>
        <taxon>Aspergillaceae</taxon>
        <taxon>Penicillium</taxon>
    </lineage>
</organism>
<accession>A0A9W9IKP1</accession>
<feature type="transmembrane region" description="Helical" evidence="1">
    <location>
        <begin position="537"/>
        <end position="556"/>
    </location>
</feature>
<evidence type="ECO:0008006" key="4">
    <source>
        <dbReference type="Google" id="ProtNLM"/>
    </source>
</evidence>
<name>A0A9W9IKP1_9EURO</name>
<dbReference type="OrthoDB" id="5427664at2759"/>
<feature type="transmembrane region" description="Helical" evidence="1">
    <location>
        <begin position="477"/>
        <end position="499"/>
    </location>
</feature>
<feature type="transmembrane region" description="Helical" evidence="1">
    <location>
        <begin position="26"/>
        <end position="48"/>
    </location>
</feature>